<dbReference type="InterPro" id="IPR011009">
    <property type="entry name" value="Kinase-like_dom_sf"/>
</dbReference>
<dbReference type="KEGG" id="tad:TRIADDRAFT_3790"/>
<dbReference type="GeneID" id="6750891"/>
<feature type="non-terminal residue" evidence="2">
    <location>
        <position position="1"/>
    </location>
</feature>
<dbReference type="SUPFAM" id="SSF56112">
    <property type="entry name" value="Protein kinase-like (PK-like)"/>
    <property type="match status" value="1"/>
</dbReference>
<dbReference type="PROSITE" id="PS50011">
    <property type="entry name" value="PROTEIN_KINASE_DOM"/>
    <property type="match status" value="1"/>
</dbReference>
<dbReference type="EMBL" id="DS985242">
    <property type="protein sequence ID" value="EDV27842.1"/>
    <property type="molecule type" value="Genomic_DNA"/>
</dbReference>
<dbReference type="AlphaFoldDB" id="B3RMF5"/>
<evidence type="ECO:0000259" key="1">
    <source>
        <dbReference type="PROSITE" id="PS50011"/>
    </source>
</evidence>
<dbReference type="GO" id="GO:0005524">
    <property type="term" value="F:ATP binding"/>
    <property type="evidence" value="ECO:0007669"/>
    <property type="project" value="InterPro"/>
</dbReference>
<feature type="non-terminal residue" evidence="2">
    <location>
        <position position="203"/>
    </location>
</feature>
<name>B3RMF5_TRIAD</name>
<accession>B3RMF5</accession>
<organism evidence="2 3">
    <name type="scientific">Trichoplax adhaerens</name>
    <name type="common">Trichoplax reptans</name>
    <dbReference type="NCBI Taxonomy" id="10228"/>
    <lineage>
        <taxon>Eukaryota</taxon>
        <taxon>Metazoa</taxon>
        <taxon>Placozoa</taxon>
        <taxon>Uniplacotomia</taxon>
        <taxon>Trichoplacea</taxon>
        <taxon>Trichoplacidae</taxon>
        <taxon>Trichoplax</taxon>
    </lineage>
</organism>
<sequence>EIDVLQSLNHRNIIKIIRGEEDDHIIRMVMPYLEGGDLRDRLEQCIGSVMSEMQAKPIIIQVLNGVAYLHRNNIIHRDLKPENILYFTKKGSELVISDFDLAVRVENDHQQFFYPVGTEGYLAAEMLNGMSYCFPVDCWMVGVMLFEVLLDKLPFENGDSIYENDLWKNLLTRDCQNFIDRLLEPDPNLRMTAREALHHPWLR</sequence>
<dbReference type="GO" id="GO:0005737">
    <property type="term" value="C:cytoplasm"/>
    <property type="evidence" value="ECO:0000318"/>
    <property type="project" value="GO_Central"/>
</dbReference>
<dbReference type="GO" id="GO:0005634">
    <property type="term" value="C:nucleus"/>
    <property type="evidence" value="ECO:0000318"/>
    <property type="project" value="GO_Central"/>
</dbReference>
<dbReference type="Pfam" id="PF00069">
    <property type="entry name" value="Pkinase"/>
    <property type="match status" value="1"/>
</dbReference>
<evidence type="ECO:0000313" key="3">
    <source>
        <dbReference type="Proteomes" id="UP000009022"/>
    </source>
</evidence>
<keyword evidence="3" id="KW-1185">Reference proteome</keyword>
<dbReference type="GO" id="GO:0004674">
    <property type="term" value="F:protein serine/threonine kinase activity"/>
    <property type="evidence" value="ECO:0000318"/>
    <property type="project" value="GO_Central"/>
</dbReference>
<gene>
    <name evidence="2" type="ORF">TRIADDRAFT_3790</name>
</gene>
<dbReference type="Proteomes" id="UP000009022">
    <property type="component" value="Unassembled WGS sequence"/>
</dbReference>
<dbReference type="PANTHER" id="PTHR24347">
    <property type="entry name" value="SERINE/THREONINE-PROTEIN KINASE"/>
    <property type="match status" value="1"/>
</dbReference>
<dbReference type="PhylomeDB" id="B3RMF5"/>
<reference evidence="2 3" key="1">
    <citation type="journal article" date="2008" name="Nature">
        <title>The Trichoplax genome and the nature of placozoans.</title>
        <authorList>
            <person name="Srivastava M."/>
            <person name="Begovic E."/>
            <person name="Chapman J."/>
            <person name="Putnam N.H."/>
            <person name="Hellsten U."/>
            <person name="Kawashima T."/>
            <person name="Kuo A."/>
            <person name="Mitros T."/>
            <person name="Salamov A."/>
            <person name="Carpenter M.L."/>
            <person name="Signorovitch A.Y."/>
            <person name="Moreno M.A."/>
            <person name="Kamm K."/>
            <person name="Grimwood J."/>
            <person name="Schmutz J."/>
            <person name="Shapiro H."/>
            <person name="Grigoriev I.V."/>
            <person name="Buss L.W."/>
            <person name="Schierwater B."/>
            <person name="Dellaporta S.L."/>
            <person name="Rokhsar D.S."/>
        </authorList>
    </citation>
    <scope>NUCLEOTIDE SEQUENCE [LARGE SCALE GENOMIC DNA]</scope>
    <source>
        <strain evidence="2 3">Grell-BS-1999</strain>
    </source>
</reference>
<evidence type="ECO:0000313" key="2">
    <source>
        <dbReference type="EMBL" id="EDV27842.1"/>
    </source>
</evidence>
<proteinExistence type="predicted"/>
<dbReference type="InterPro" id="IPR008271">
    <property type="entry name" value="Ser/Thr_kinase_AS"/>
</dbReference>
<dbReference type="InParanoid" id="B3RMF5"/>
<feature type="domain" description="Protein kinase" evidence="1">
    <location>
        <begin position="1"/>
        <end position="202"/>
    </location>
</feature>
<dbReference type="OMA" id="GWATYIN"/>
<dbReference type="InterPro" id="IPR000719">
    <property type="entry name" value="Prot_kinase_dom"/>
</dbReference>
<dbReference type="PROSITE" id="PS00108">
    <property type="entry name" value="PROTEIN_KINASE_ST"/>
    <property type="match status" value="1"/>
</dbReference>
<dbReference type="SMART" id="SM00220">
    <property type="entry name" value="S_TKc"/>
    <property type="match status" value="1"/>
</dbReference>
<dbReference type="GO" id="GO:0044773">
    <property type="term" value="P:mitotic DNA damage checkpoint signaling"/>
    <property type="evidence" value="ECO:0000318"/>
    <property type="project" value="GO_Central"/>
</dbReference>
<dbReference type="OrthoDB" id="377346at2759"/>
<dbReference type="Gene3D" id="1.10.510.10">
    <property type="entry name" value="Transferase(Phosphotransferase) domain 1"/>
    <property type="match status" value="1"/>
</dbReference>
<dbReference type="RefSeq" id="XP_002109676.1">
    <property type="nucleotide sequence ID" value="XM_002109640.1"/>
</dbReference>
<dbReference type="HOGENOM" id="CLU_000288_63_0_1"/>
<protein>
    <recommendedName>
        <fullName evidence="1">Protein kinase domain-containing protein</fullName>
    </recommendedName>
</protein>
<dbReference type="STRING" id="10228.B3RMF5"/>
<dbReference type="eggNOG" id="KOG0032">
    <property type="taxonomic scope" value="Eukaryota"/>
</dbReference>
<dbReference type="CTD" id="6750891"/>